<reference evidence="2" key="2">
    <citation type="submission" date="2012-12" db="EMBL/GenBank/DDBJ databases">
        <authorList>
            <consortium name="WormBase Consortium"/>
            <person name="Ghedin E."/>
            <person name="Paulini M."/>
        </authorList>
    </citation>
    <scope>NUCLEOTIDE SEQUENCE</scope>
    <source>
        <strain evidence="2">FR3</strain>
    </source>
</reference>
<accession>A0A1I9FZN2</accession>
<gene>
    <name evidence="2" type="primary">Bm7879</name>
    <name evidence="2" type="ORF">BM_Bm7879</name>
</gene>
<feature type="region of interest" description="Disordered" evidence="1">
    <location>
        <begin position="1"/>
        <end position="51"/>
    </location>
</feature>
<evidence type="ECO:0000313" key="2">
    <source>
        <dbReference type="EMBL" id="CDP90889.1"/>
    </source>
</evidence>
<evidence type="ECO:0000256" key="1">
    <source>
        <dbReference type="SAM" id="MobiDB-lite"/>
    </source>
</evidence>
<proteinExistence type="predicted"/>
<reference evidence="2" key="1">
    <citation type="journal article" date="2007" name="Science">
        <title>Draft genome of the filarial nematode parasite Brugia malayi.</title>
        <authorList>
            <person name="Ghedin E."/>
            <person name="Wang S."/>
            <person name="Spiro D."/>
            <person name="Caler E."/>
            <person name="Zhao Q."/>
            <person name="Crabtree J."/>
            <person name="Allen J.E."/>
            <person name="Delcher A.L."/>
            <person name="Guiliano D.B."/>
            <person name="Miranda-Saavedra D."/>
            <person name="Angiuoli S.V."/>
            <person name="Creasy T."/>
            <person name="Amedeo P."/>
            <person name="Haas B."/>
            <person name="El-Sayed N.M."/>
            <person name="Wortman J.R."/>
            <person name="Feldblyum T."/>
            <person name="Tallon L."/>
            <person name="Schatz M."/>
            <person name="Shumway M."/>
            <person name="Koo H."/>
            <person name="Salzberg S.L."/>
            <person name="Schobel S."/>
            <person name="Pertea M."/>
            <person name="Pop M."/>
            <person name="White O."/>
            <person name="Barton G.J."/>
            <person name="Carlow C.K."/>
            <person name="Crawford M.J."/>
            <person name="Daub J."/>
            <person name="Dimmic M.W."/>
            <person name="Estes C.F."/>
            <person name="Foster J.M."/>
            <person name="Ganatra M."/>
            <person name="Gregory W.F."/>
            <person name="Johnson N.M."/>
            <person name="Jin J."/>
            <person name="Komuniecki R."/>
            <person name="Korf I."/>
            <person name="Kumar S."/>
            <person name="Laney S."/>
            <person name="Li B.W."/>
            <person name="Li W."/>
            <person name="Lindblom T.H."/>
            <person name="Lustigman S."/>
            <person name="Ma D."/>
            <person name="Maina C.V."/>
            <person name="Martin D.M."/>
            <person name="McCarter J.P."/>
            <person name="McReynolds L."/>
            <person name="Mitreva M."/>
            <person name="Nutman T.B."/>
            <person name="Parkinson J."/>
            <person name="Peregrin-Alvarez J.M."/>
            <person name="Poole C."/>
            <person name="Ren Q."/>
            <person name="Saunders L."/>
            <person name="Sluder A.E."/>
            <person name="Smith K."/>
            <person name="Stanke M."/>
            <person name="Unnasch T.R."/>
            <person name="Ware J."/>
            <person name="Wei A.D."/>
            <person name="Weil G."/>
            <person name="Williams D.J."/>
            <person name="Zhang Y."/>
            <person name="Williams S.A."/>
            <person name="Fraser-Liggett C."/>
            <person name="Slatko B."/>
            <person name="Blaxter M.L."/>
            <person name="Scott A.L."/>
        </authorList>
    </citation>
    <scope>NUCLEOTIDE SEQUENCE</scope>
    <source>
        <strain evidence="2">FR3</strain>
    </source>
</reference>
<name>A0A1I9FZN2_BRUMA</name>
<protein>
    <submittedName>
        <fullName evidence="2">Bm7879</fullName>
    </submittedName>
</protein>
<dbReference type="EMBL" id="LN854986">
    <property type="protein sequence ID" value="CDP90889.1"/>
    <property type="molecule type" value="Genomic_DNA"/>
</dbReference>
<organism evidence="2">
    <name type="scientific">Brugia malayi</name>
    <name type="common">Filarial nematode worm</name>
    <dbReference type="NCBI Taxonomy" id="6279"/>
    <lineage>
        <taxon>Eukaryota</taxon>
        <taxon>Metazoa</taxon>
        <taxon>Ecdysozoa</taxon>
        <taxon>Nematoda</taxon>
        <taxon>Chromadorea</taxon>
        <taxon>Rhabditida</taxon>
        <taxon>Spirurina</taxon>
        <taxon>Spiruromorpha</taxon>
        <taxon>Filarioidea</taxon>
        <taxon>Onchocercidae</taxon>
        <taxon>Brugia</taxon>
    </lineage>
</organism>
<sequence>MEDVWVNGKSVGKEGGSGKVESKKNDALGQRMRGKEALSLSGQSRSSHTYIHRLPYPPPRLIIIAALPQVGRFARPYQPIIRSGLFSSACRSVKA</sequence>
<feature type="compositionally biased region" description="Polar residues" evidence="1">
    <location>
        <begin position="40"/>
        <end position="49"/>
    </location>
</feature>
<dbReference type="AlphaFoldDB" id="A0A1I9FZN2"/>